<reference evidence="2 3" key="1">
    <citation type="journal article" date="2015" name="Genome Announc.">
        <title>Genome Sequence of Mushroom Soft-Rot Pathogen Janthinobacterium agaricidamnosum.</title>
        <authorList>
            <person name="Graupner K."/>
            <person name="Lackner G."/>
            <person name="Hertweck C."/>
        </authorList>
    </citation>
    <scope>NUCLEOTIDE SEQUENCE [LARGE SCALE GENOMIC DNA]</scope>
    <source>
        <strain evidence="3">NBRC 102515 / DSM 9628</strain>
    </source>
</reference>
<proteinExistence type="predicted"/>
<evidence type="ECO:0000313" key="2">
    <source>
        <dbReference type="EMBL" id="CDG82420.1"/>
    </source>
</evidence>
<keyword evidence="3" id="KW-1185">Reference proteome</keyword>
<dbReference type="STRING" id="1349767.GJA_1784"/>
<keyword evidence="1" id="KW-0812">Transmembrane</keyword>
<dbReference type="AlphaFoldDB" id="W0V4A0"/>
<sequence>MCKPLILGIYILEGKVKIIASGIIFFIEMLALIALIIASHIHF</sequence>
<protein>
    <submittedName>
        <fullName evidence="2">Putative membrane protein</fullName>
    </submittedName>
</protein>
<accession>W0V4A0</accession>
<keyword evidence="1" id="KW-0472">Membrane</keyword>
<name>W0V4A0_9BURK</name>
<keyword evidence="1" id="KW-1133">Transmembrane helix</keyword>
<evidence type="ECO:0000313" key="3">
    <source>
        <dbReference type="Proteomes" id="UP000027604"/>
    </source>
</evidence>
<feature type="transmembrane region" description="Helical" evidence="1">
    <location>
        <begin position="18"/>
        <end position="38"/>
    </location>
</feature>
<organism evidence="2 3">
    <name type="scientific">Janthinobacterium agaricidamnosum NBRC 102515 = DSM 9628</name>
    <dbReference type="NCBI Taxonomy" id="1349767"/>
    <lineage>
        <taxon>Bacteria</taxon>
        <taxon>Pseudomonadati</taxon>
        <taxon>Pseudomonadota</taxon>
        <taxon>Betaproteobacteria</taxon>
        <taxon>Burkholderiales</taxon>
        <taxon>Oxalobacteraceae</taxon>
        <taxon>Janthinobacterium</taxon>
    </lineage>
</organism>
<gene>
    <name evidence="2" type="ORF">GJA_1784</name>
</gene>
<dbReference type="PATRIC" id="fig|1349767.4.peg.3559"/>
<dbReference type="EMBL" id="HG322949">
    <property type="protein sequence ID" value="CDG82420.1"/>
    <property type="molecule type" value="Genomic_DNA"/>
</dbReference>
<dbReference type="Proteomes" id="UP000027604">
    <property type="component" value="Chromosome I"/>
</dbReference>
<dbReference type="KEGG" id="jag:GJA_1784"/>
<dbReference type="HOGENOM" id="CLU_3234691_0_0_4"/>
<evidence type="ECO:0000256" key="1">
    <source>
        <dbReference type="SAM" id="Phobius"/>
    </source>
</evidence>